<accession>A0A8D2MF58</accession>
<evidence type="ECO:0000313" key="8">
    <source>
        <dbReference type="Proteomes" id="UP000694413"/>
    </source>
</evidence>
<reference evidence="7" key="2">
    <citation type="submission" date="2025-09" db="UniProtKB">
        <authorList>
            <consortium name="Ensembl"/>
        </authorList>
    </citation>
    <scope>IDENTIFICATION</scope>
</reference>
<evidence type="ECO:0000256" key="1">
    <source>
        <dbReference type="ARBA" id="ARBA00004141"/>
    </source>
</evidence>
<dbReference type="Gene3D" id="1.20.1250.20">
    <property type="entry name" value="MFS general substrate transporter like domains"/>
    <property type="match status" value="1"/>
</dbReference>
<dbReference type="PANTHER" id="PTHR24064">
    <property type="entry name" value="SOLUTE CARRIER FAMILY 22 MEMBER"/>
    <property type="match status" value="1"/>
</dbReference>
<dbReference type="SUPFAM" id="SSF103473">
    <property type="entry name" value="MFS general substrate transporter"/>
    <property type="match status" value="1"/>
</dbReference>
<dbReference type="Ensembl" id="ENSZALT00000009904.1">
    <property type="protein sequence ID" value="ENSZALP00000006851.1"/>
    <property type="gene ID" value="ENSZALG00000006124.1"/>
</dbReference>
<feature type="compositionally biased region" description="Basic residues" evidence="5">
    <location>
        <begin position="502"/>
        <end position="519"/>
    </location>
</feature>
<keyword evidence="3 6" id="KW-1133">Transmembrane helix</keyword>
<dbReference type="Proteomes" id="UP000694413">
    <property type="component" value="Unassembled WGS sequence"/>
</dbReference>
<protein>
    <submittedName>
        <fullName evidence="7">Solute carrier family 22 member 7</fullName>
    </submittedName>
</protein>
<dbReference type="GO" id="GO:0016020">
    <property type="term" value="C:membrane"/>
    <property type="evidence" value="ECO:0007669"/>
    <property type="project" value="UniProtKB-SubCell"/>
</dbReference>
<evidence type="ECO:0000256" key="3">
    <source>
        <dbReference type="ARBA" id="ARBA00022989"/>
    </source>
</evidence>
<feature type="region of interest" description="Disordered" evidence="5">
    <location>
        <begin position="502"/>
        <end position="528"/>
    </location>
</feature>
<proteinExistence type="predicted"/>
<name>A0A8D2MF58_ZONAL</name>
<keyword evidence="2 6" id="KW-0812">Transmembrane</keyword>
<evidence type="ECO:0000256" key="6">
    <source>
        <dbReference type="SAM" id="Phobius"/>
    </source>
</evidence>
<organism evidence="7 8">
    <name type="scientific">Zonotrichia albicollis</name>
    <name type="common">White-throated sparrow</name>
    <name type="synonym">Fringilla albicollis</name>
    <dbReference type="NCBI Taxonomy" id="44394"/>
    <lineage>
        <taxon>Eukaryota</taxon>
        <taxon>Metazoa</taxon>
        <taxon>Chordata</taxon>
        <taxon>Craniata</taxon>
        <taxon>Vertebrata</taxon>
        <taxon>Euteleostomi</taxon>
        <taxon>Archelosauria</taxon>
        <taxon>Archosauria</taxon>
        <taxon>Dinosauria</taxon>
        <taxon>Saurischia</taxon>
        <taxon>Theropoda</taxon>
        <taxon>Coelurosauria</taxon>
        <taxon>Aves</taxon>
        <taxon>Neognathae</taxon>
        <taxon>Neoaves</taxon>
        <taxon>Telluraves</taxon>
        <taxon>Australaves</taxon>
        <taxon>Passeriformes</taxon>
        <taxon>Passerellidae</taxon>
        <taxon>Zonotrichia</taxon>
    </lineage>
</organism>
<feature type="transmembrane region" description="Helical" evidence="6">
    <location>
        <begin position="347"/>
        <end position="366"/>
    </location>
</feature>
<keyword evidence="8" id="KW-1185">Reference proteome</keyword>
<evidence type="ECO:0000256" key="4">
    <source>
        <dbReference type="ARBA" id="ARBA00023136"/>
    </source>
</evidence>
<reference evidence="7" key="1">
    <citation type="submission" date="2025-08" db="UniProtKB">
        <authorList>
            <consortium name="Ensembl"/>
        </authorList>
    </citation>
    <scope>IDENTIFICATION</scope>
</reference>
<feature type="transmembrane region" description="Helical" evidence="6">
    <location>
        <begin position="6"/>
        <end position="27"/>
    </location>
</feature>
<evidence type="ECO:0000256" key="2">
    <source>
        <dbReference type="ARBA" id="ARBA00022692"/>
    </source>
</evidence>
<feature type="transmembrane region" description="Helical" evidence="6">
    <location>
        <begin position="197"/>
        <end position="220"/>
    </location>
</feature>
<evidence type="ECO:0000256" key="5">
    <source>
        <dbReference type="SAM" id="MobiDB-lite"/>
    </source>
</evidence>
<dbReference type="InterPro" id="IPR036259">
    <property type="entry name" value="MFS_trans_sf"/>
</dbReference>
<dbReference type="AlphaFoldDB" id="A0A8D2MF58"/>
<comment type="subcellular location">
    <subcellularLocation>
        <location evidence="1">Membrane</location>
        <topology evidence="1">Multi-pass membrane protein</topology>
    </subcellularLocation>
</comment>
<keyword evidence="4 6" id="KW-0472">Membrane</keyword>
<sequence>MKFEDLLLEIGGFGRFQILILAILCLARTNLPMHFLLHNFLAATPSHHCAIPHREAFVNLTREEVLLISIPQKPDGTFSSCEMFSQPQFHLLLNSSLQPENKSIIQHCQHGWVYDHSQFTSTISTQWDLVCEQRGLNQATATFFFIGVTVGAMVFGDLSDRFEPSQAAPQGPCPACPNWMLPSLAGMEWVDVQHRTFTGILISIFWSVGNMLLALAAYLVREWHWLLVAVTAPFVGKHDSENVCSGNVWKIQGGSGAGKGEVPSLSGVSCLHPNRTAAELFPSFHLCQALTRMATDKNMGGSYSYISLFRTPVLRKISVCSGVVWFGVAFSYYGLSMNLTGFGLSIYFSQFVFGVIEIPAKMAMYVLVNRIGRRQSQAWTLILAGVCIGANILIPKCESSLRSVVAVLGKGCSEAAFTTVFLYTSELYPTILRQNGMGYTSFLARLGGALAPLVFLLDEVWRSLPEVTYCAVAVCSGATAFLLPETLNVRLPEGIEDVEKPQKKKFKKPKPNKKIKQQQKKSQIPNPNSTLLQETSHGIVSSPLLDFILLIGLTY</sequence>
<feature type="transmembrane region" description="Helical" evidence="6">
    <location>
        <begin position="317"/>
        <end position="335"/>
    </location>
</feature>
<gene>
    <name evidence="7" type="primary">SLC22A7</name>
</gene>
<feature type="transmembrane region" description="Helical" evidence="6">
    <location>
        <begin position="136"/>
        <end position="155"/>
    </location>
</feature>
<evidence type="ECO:0000313" key="7">
    <source>
        <dbReference type="Ensembl" id="ENSZALP00000006851.1"/>
    </source>
</evidence>